<proteinExistence type="predicted"/>
<reference evidence="1" key="1">
    <citation type="journal article" date="2021" name="Proc. Natl. Acad. Sci. U.S.A.">
        <title>Global biogeography of chemosynthetic symbionts reveals both localized and globally distributed symbiont groups. .</title>
        <authorList>
            <person name="Osvatic J.T."/>
            <person name="Wilkins L.G.E."/>
            <person name="Leibrecht L."/>
            <person name="Leray M."/>
            <person name="Zauner S."/>
            <person name="Polzin J."/>
            <person name="Camacho Y."/>
            <person name="Gros O."/>
            <person name="van Gils J.A."/>
            <person name="Eisen J.A."/>
            <person name="Petersen J.M."/>
            <person name="Yuen B."/>
        </authorList>
    </citation>
    <scope>NUCLEOTIDE SEQUENCE</scope>
    <source>
        <strain evidence="1">MAGclacostrist064TRANS</strain>
    </source>
</reference>
<gene>
    <name evidence="1" type="ORF">JAZ07_03350</name>
</gene>
<comment type="caution">
    <text evidence="1">The sequence shown here is derived from an EMBL/GenBank/DDBJ whole genome shotgun (WGS) entry which is preliminary data.</text>
</comment>
<sequence>MILLITYDLNRPGQNYNDLYEEIKSAGTWWHHLDSTWIIETQLSPNDWNSRLRKHMDDNDNILIIEICQNYQGWLPEDAWKWLKDRAYRC</sequence>
<accession>A0A9E4KB15</accession>
<name>A0A9E4KB15_9GAMM</name>
<dbReference type="AlphaFoldDB" id="A0A9E4KB15"/>
<dbReference type="Proteomes" id="UP000886667">
    <property type="component" value="Unassembled WGS sequence"/>
</dbReference>
<evidence type="ECO:0000313" key="2">
    <source>
        <dbReference type="Proteomes" id="UP000886667"/>
    </source>
</evidence>
<evidence type="ECO:0008006" key="3">
    <source>
        <dbReference type="Google" id="ProtNLM"/>
    </source>
</evidence>
<evidence type="ECO:0000313" key="1">
    <source>
        <dbReference type="EMBL" id="MCG7945364.1"/>
    </source>
</evidence>
<organism evidence="1 2">
    <name type="scientific">Candidatus Thiodiazotropha taylori</name>
    <dbReference type="NCBI Taxonomy" id="2792791"/>
    <lineage>
        <taxon>Bacteria</taxon>
        <taxon>Pseudomonadati</taxon>
        <taxon>Pseudomonadota</taxon>
        <taxon>Gammaproteobacteria</taxon>
        <taxon>Chromatiales</taxon>
        <taxon>Sedimenticolaceae</taxon>
        <taxon>Candidatus Thiodiazotropha</taxon>
    </lineage>
</organism>
<dbReference type="EMBL" id="JAEPCM010000091">
    <property type="protein sequence ID" value="MCG7945364.1"/>
    <property type="molecule type" value="Genomic_DNA"/>
</dbReference>
<protein>
    <recommendedName>
        <fullName evidence="3">SinR family protein</fullName>
    </recommendedName>
</protein>